<evidence type="ECO:0000313" key="5">
    <source>
        <dbReference type="EMBL" id="MFF3227237.1"/>
    </source>
</evidence>
<sequence>MTDTLDETFSAGTDLAPFGRVVSAPANGLTLADIAIENLLATTSASTVLVLRGYGMLGKPELEQYCRAGGDLLTWDFGAILDLNIRENPQNYLFDNGDVPFHWDGAFAKAVPRFFLFQCVDGGPPGAGGETVFCDTTQVYREAPEQLRELWQRTEITYRTDKLAHYGGVLTAALVSTHPISGEPVIRFAEPLDPARYRNPLFLTVEGITPEEAEVVLAELRTRLHDSRYCYTHAWQTGDIVVVDNHTVLHGRNSFTGPPQRHLQRIQIL</sequence>
<keyword evidence="3" id="KW-0408">Iron</keyword>
<proteinExistence type="predicted"/>
<evidence type="ECO:0000313" key="6">
    <source>
        <dbReference type="Proteomes" id="UP001601948"/>
    </source>
</evidence>
<comment type="cofactor">
    <cofactor evidence="1">
        <name>Fe(2+)</name>
        <dbReference type="ChEBI" id="CHEBI:29033"/>
    </cofactor>
</comment>
<dbReference type="Pfam" id="PF02668">
    <property type="entry name" value="TauD"/>
    <property type="match status" value="1"/>
</dbReference>
<dbReference type="Gene3D" id="3.60.130.10">
    <property type="entry name" value="Clavaminate synthase-like"/>
    <property type="match status" value="1"/>
</dbReference>
<evidence type="ECO:0000256" key="2">
    <source>
        <dbReference type="ARBA" id="ARBA00023002"/>
    </source>
</evidence>
<accession>A0ABW6R149</accession>
<gene>
    <name evidence="5" type="ORF">ACFYV7_30880</name>
</gene>
<dbReference type="SUPFAM" id="SSF51197">
    <property type="entry name" value="Clavaminate synthase-like"/>
    <property type="match status" value="1"/>
</dbReference>
<name>A0ABW6R149_9NOCA</name>
<reference evidence="5 6" key="1">
    <citation type="submission" date="2024-10" db="EMBL/GenBank/DDBJ databases">
        <title>The Natural Products Discovery Center: Release of the First 8490 Sequenced Strains for Exploring Actinobacteria Biosynthetic Diversity.</title>
        <authorList>
            <person name="Kalkreuter E."/>
            <person name="Kautsar S.A."/>
            <person name="Yang D."/>
            <person name="Bader C.D."/>
            <person name="Teijaro C.N."/>
            <person name="Fluegel L."/>
            <person name="Davis C.M."/>
            <person name="Simpson J.R."/>
            <person name="Lauterbach L."/>
            <person name="Steele A.D."/>
            <person name="Gui C."/>
            <person name="Meng S."/>
            <person name="Li G."/>
            <person name="Viehrig K."/>
            <person name="Ye F."/>
            <person name="Su P."/>
            <person name="Kiefer A.F."/>
            <person name="Nichols A."/>
            <person name="Cepeda A.J."/>
            <person name="Yan W."/>
            <person name="Fan B."/>
            <person name="Jiang Y."/>
            <person name="Adhikari A."/>
            <person name="Zheng C.-J."/>
            <person name="Schuster L."/>
            <person name="Cowan T.M."/>
            <person name="Smanski M.J."/>
            <person name="Chevrette M.G."/>
            <person name="De Carvalho L.P.S."/>
            <person name="Shen B."/>
        </authorList>
    </citation>
    <scope>NUCLEOTIDE SEQUENCE [LARGE SCALE GENOMIC DNA]</scope>
    <source>
        <strain evidence="5 6">NPDC003040</strain>
    </source>
</reference>
<evidence type="ECO:0000259" key="4">
    <source>
        <dbReference type="Pfam" id="PF02668"/>
    </source>
</evidence>
<dbReference type="EMBL" id="JBIAPI010000009">
    <property type="protein sequence ID" value="MFF3227237.1"/>
    <property type="molecule type" value="Genomic_DNA"/>
</dbReference>
<evidence type="ECO:0000256" key="1">
    <source>
        <dbReference type="ARBA" id="ARBA00001954"/>
    </source>
</evidence>
<dbReference type="InterPro" id="IPR003819">
    <property type="entry name" value="TauD/TfdA-like"/>
</dbReference>
<protein>
    <submittedName>
        <fullName evidence="5">TauD/TfdA dioxygenase family protein</fullName>
    </submittedName>
</protein>
<dbReference type="PANTHER" id="PTHR10696">
    <property type="entry name" value="GAMMA-BUTYROBETAINE HYDROXYLASE-RELATED"/>
    <property type="match status" value="1"/>
</dbReference>
<dbReference type="InterPro" id="IPR042098">
    <property type="entry name" value="TauD-like_sf"/>
</dbReference>
<evidence type="ECO:0000256" key="3">
    <source>
        <dbReference type="ARBA" id="ARBA00023004"/>
    </source>
</evidence>
<keyword evidence="2" id="KW-0560">Oxidoreductase</keyword>
<dbReference type="InterPro" id="IPR050411">
    <property type="entry name" value="AlphaKG_dependent_hydroxylases"/>
</dbReference>
<dbReference type="Proteomes" id="UP001601948">
    <property type="component" value="Unassembled WGS sequence"/>
</dbReference>
<dbReference type="PANTHER" id="PTHR10696:SF53">
    <property type="entry name" value="TYROSINE ISONITRILE DESATURASE"/>
    <property type="match status" value="1"/>
</dbReference>
<feature type="domain" description="TauD/TfdA-like" evidence="4">
    <location>
        <begin position="36"/>
        <end position="266"/>
    </location>
</feature>
<comment type="caution">
    <text evidence="5">The sequence shown here is derived from an EMBL/GenBank/DDBJ whole genome shotgun (WGS) entry which is preliminary data.</text>
</comment>
<keyword evidence="5" id="KW-0223">Dioxygenase</keyword>
<organism evidence="5 6">
    <name type="scientific">Nocardia suismassiliense</name>
    <dbReference type="NCBI Taxonomy" id="2077092"/>
    <lineage>
        <taxon>Bacteria</taxon>
        <taxon>Bacillati</taxon>
        <taxon>Actinomycetota</taxon>
        <taxon>Actinomycetes</taxon>
        <taxon>Mycobacteriales</taxon>
        <taxon>Nocardiaceae</taxon>
        <taxon>Nocardia</taxon>
    </lineage>
</organism>
<dbReference type="GO" id="GO:0051213">
    <property type="term" value="F:dioxygenase activity"/>
    <property type="evidence" value="ECO:0007669"/>
    <property type="project" value="UniProtKB-KW"/>
</dbReference>
<dbReference type="RefSeq" id="WP_387723121.1">
    <property type="nucleotide sequence ID" value="NZ_JBIAPI010000009.1"/>
</dbReference>
<keyword evidence="6" id="KW-1185">Reference proteome</keyword>